<accession>A0AAW1JFS6</accession>
<gene>
    <name evidence="1" type="ORF">QE152_g29930</name>
</gene>
<dbReference type="AlphaFoldDB" id="A0AAW1JFS6"/>
<dbReference type="InterPro" id="IPR027124">
    <property type="entry name" value="Swc5/CFDP1/2"/>
</dbReference>
<evidence type="ECO:0008006" key="3">
    <source>
        <dbReference type="Google" id="ProtNLM"/>
    </source>
</evidence>
<dbReference type="Proteomes" id="UP001458880">
    <property type="component" value="Unassembled WGS sequence"/>
</dbReference>
<comment type="caution">
    <text evidence="1">The sequence shown here is derived from an EMBL/GenBank/DDBJ whole genome shotgun (WGS) entry which is preliminary data.</text>
</comment>
<evidence type="ECO:0000313" key="2">
    <source>
        <dbReference type="Proteomes" id="UP001458880"/>
    </source>
</evidence>
<dbReference type="PANTHER" id="PTHR23227:SF67">
    <property type="entry name" value="CRANIOFACIAL DEVELOPMENT PROTEIN 2-LIKE"/>
    <property type="match status" value="1"/>
</dbReference>
<name>A0AAW1JFS6_POPJA</name>
<protein>
    <recommendedName>
        <fullName evidence="3">Craniofacial development protein 2-like</fullName>
    </recommendedName>
</protein>
<evidence type="ECO:0000313" key="1">
    <source>
        <dbReference type="EMBL" id="KAK9702451.1"/>
    </source>
</evidence>
<proteinExistence type="predicted"/>
<sequence>MVDYSVVKCLYNSNSKYNISVIDFEERLDRICRLRIRGETKNISFLNIDAPTEEKEEETKDIFYEELEMAIDNIPKEDILIVIGDANAKIGSEKIYGEITGEITPQQGQRNKNGLRLIDLAIESDMKIMSTHFERKDVHTQRHLDNTREKHRA</sequence>
<dbReference type="PANTHER" id="PTHR23227">
    <property type="entry name" value="BUCENTAUR RELATED"/>
    <property type="match status" value="1"/>
</dbReference>
<reference evidence="1 2" key="1">
    <citation type="journal article" date="2024" name="BMC Genomics">
        <title>De novo assembly and annotation of Popillia japonica's genome with initial clues to its potential as an invasive pest.</title>
        <authorList>
            <person name="Cucini C."/>
            <person name="Boschi S."/>
            <person name="Funari R."/>
            <person name="Cardaioli E."/>
            <person name="Iannotti N."/>
            <person name="Marturano G."/>
            <person name="Paoli F."/>
            <person name="Bruttini M."/>
            <person name="Carapelli A."/>
            <person name="Frati F."/>
            <person name="Nardi F."/>
        </authorList>
    </citation>
    <scope>NUCLEOTIDE SEQUENCE [LARGE SCALE GENOMIC DNA]</scope>
    <source>
        <strain evidence="1">DMR45628</strain>
    </source>
</reference>
<dbReference type="EMBL" id="JASPKY010000392">
    <property type="protein sequence ID" value="KAK9702451.1"/>
    <property type="molecule type" value="Genomic_DNA"/>
</dbReference>
<dbReference type="SUPFAM" id="SSF56219">
    <property type="entry name" value="DNase I-like"/>
    <property type="match status" value="1"/>
</dbReference>
<organism evidence="1 2">
    <name type="scientific">Popillia japonica</name>
    <name type="common">Japanese beetle</name>
    <dbReference type="NCBI Taxonomy" id="7064"/>
    <lineage>
        <taxon>Eukaryota</taxon>
        <taxon>Metazoa</taxon>
        <taxon>Ecdysozoa</taxon>
        <taxon>Arthropoda</taxon>
        <taxon>Hexapoda</taxon>
        <taxon>Insecta</taxon>
        <taxon>Pterygota</taxon>
        <taxon>Neoptera</taxon>
        <taxon>Endopterygota</taxon>
        <taxon>Coleoptera</taxon>
        <taxon>Polyphaga</taxon>
        <taxon>Scarabaeiformia</taxon>
        <taxon>Scarabaeidae</taxon>
        <taxon>Rutelinae</taxon>
        <taxon>Popillia</taxon>
    </lineage>
</organism>
<keyword evidence="2" id="KW-1185">Reference proteome</keyword>
<dbReference type="InterPro" id="IPR036691">
    <property type="entry name" value="Endo/exonu/phosph_ase_sf"/>
</dbReference>
<dbReference type="Gene3D" id="3.60.10.10">
    <property type="entry name" value="Endonuclease/exonuclease/phosphatase"/>
    <property type="match status" value="1"/>
</dbReference>